<reference evidence="2" key="1">
    <citation type="submission" date="2021-06" db="EMBL/GenBank/DDBJ databases">
        <authorList>
            <person name="Kallberg Y."/>
            <person name="Tangrot J."/>
            <person name="Rosling A."/>
        </authorList>
    </citation>
    <scope>NUCLEOTIDE SEQUENCE</scope>
    <source>
        <strain evidence="2">MA453B</strain>
    </source>
</reference>
<name>A0A9N9JB02_9GLOM</name>
<evidence type="ECO:0000256" key="1">
    <source>
        <dbReference type="SAM" id="Phobius"/>
    </source>
</evidence>
<dbReference type="Proteomes" id="UP000789405">
    <property type="component" value="Unassembled WGS sequence"/>
</dbReference>
<keyword evidence="3" id="KW-1185">Reference proteome</keyword>
<feature type="transmembrane region" description="Helical" evidence="1">
    <location>
        <begin position="199"/>
        <end position="219"/>
    </location>
</feature>
<feature type="transmembrane region" description="Helical" evidence="1">
    <location>
        <begin position="142"/>
        <end position="161"/>
    </location>
</feature>
<proteinExistence type="predicted"/>
<evidence type="ECO:0000313" key="2">
    <source>
        <dbReference type="EMBL" id="CAG8772133.1"/>
    </source>
</evidence>
<gene>
    <name evidence="2" type="ORF">DERYTH_LOCUS18790</name>
</gene>
<sequence>MSSFLEFIPHYVLVCLPAIAIIGAAPFSGLKMKIFWMLHCLGCPFTGLIYYCNVENNETALCTYWLTSDHYVINIEKSENEKNEEDPLESQPTINQINAMNQCIAEPSIQERIAPLGLAIPIVIGIYTAIARAIGPCTNKDWAYFPVAFAWTLPAILRIVFGRKIVFKDPIQILGKDKIRVRKYSRTELDYKNNKTAHAIITAFASVTLHWIVVILAYFTPPIGFGEKSVSGNKYIH</sequence>
<feature type="transmembrane region" description="Helical" evidence="1">
    <location>
        <begin position="7"/>
        <end position="28"/>
    </location>
</feature>
<evidence type="ECO:0000313" key="3">
    <source>
        <dbReference type="Proteomes" id="UP000789405"/>
    </source>
</evidence>
<keyword evidence="1" id="KW-0812">Transmembrane</keyword>
<dbReference type="OrthoDB" id="2324972at2759"/>
<feature type="transmembrane region" description="Helical" evidence="1">
    <location>
        <begin position="113"/>
        <end position="130"/>
    </location>
</feature>
<keyword evidence="1" id="KW-1133">Transmembrane helix</keyword>
<dbReference type="EMBL" id="CAJVPY010019584">
    <property type="protein sequence ID" value="CAG8772133.1"/>
    <property type="molecule type" value="Genomic_DNA"/>
</dbReference>
<organism evidence="2 3">
    <name type="scientific">Dentiscutata erythropus</name>
    <dbReference type="NCBI Taxonomy" id="1348616"/>
    <lineage>
        <taxon>Eukaryota</taxon>
        <taxon>Fungi</taxon>
        <taxon>Fungi incertae sedis</taxon>
        <taxon>Mucoromycota</taxon>
        <taxon>Glomeromycotina</taxon>
        <taxon>Glomeromycetes</taxon>
        <taxon>Diversisporales</taxon>
        <taxon>Gigasporaceae</taxon>
        <taxon>Dentiscutata</taxon>
    </lineage>
</organism>
<dbReference type="AlphaFoldDB" id="A0A9N9JB02"/>
<keyword evidence="1" id="KW-0472">Membrane</keyword>
<comment type="caution">
    <text evidence="2">The sequence shown here is derived from an EMBL/GenBank/DDBJ whole genome shotgun (WGS) entry which is preliminary data.</text>
</comment>
<feature type="non-terminal residue" evidence="2">
    <location>
        <position position="1"/>
    </location>
</feature>
<accession>A0A9N9JB02</accession>
<protein>
    <submittedName>
        <fullName evidence="2">24816_t:CDS:1</fullName>
    </submittedName>
</protein>
<feature type="transmembrane region" description="Helical" evidence="1">
    <location>
        <begin position="34"/>
        <end position="52"/>
    </location>
</feature>